<sequence length="326" mass="36208">MPKSPYRPHVPHPDQVACIPDVSGNTINGLGETEFRRARPVYWRDPDTIPHGELQKWFYLNDPDNPAIGAARADRQKVLDLPYAEVSGEPQQQSAEDWTRQLTEYAGSLDLELFGIARLQPEWTFEGVELDYDWVIVIGVAHDYEEISRAPEPEAGGEVVRQYGRAAKATKDITNWIRERGWDAHPQAGPMASELLLIPPALAAGFGELGRHGSIINRDYGSSFRLAAVLTSIPLIPTPEAHYGVDDFCSRCQVCSNACPPEAIGPEKVPVRGTEKWYVDFDKCILFFNETFGCGICIAVCPWSIPGRGPRIIEQLARRAERLAGG</sequence>
<dbReference type="PROSITE" id="PS51379">
    <property type="entry name" value="4FE4S_FER_2"/>
    <property type="match status" value="1"/>
</dbReference>
<evidence type="ECO:0000256" key="2">
    <source>
        <dbReference type="ARBA" id="ARBA00023004"/>
    </source>
</evidence>
<dbReference type="EMBL" id="JAZHOG010000001">
    <property type="protein sequence ID" value="MEJ8566177.1"/>
    <property type="molecule type" value="Genomic_DNA"/>
</dbReference>
<dbReference type="RefSeq" id="WP_354693500.1">
    <property type="nucleotide sequence ID" value="NZ_JAZHOG010000001.1"/>
</dbReference>
<dbReference type="Proteomes" id="UP001359886">
    <property type="component" value="Unassembled WGS sequence"/>
</dbReference>
<keyword evidence="6" id="KW-1185">Reference proteome</keyword>
<keyword evidence="3" id="KW-0411">Iron-sulfur</keyword>
<evidence type="ECO:0000313" key="5">
    <source>
        <dbReference type="EMBL" id="MEJ8566177.1"/>
    </source>
</evidence>
<dbReference type="InterPro" id="IPR017896">
    <property type="entry name" value="4Fe4S_Fe-S-bd"/>
</dbReference>
<name>A0AAW9R6C3_9GAMM</name>
<dbReference type="Gene3D" id="3.30.70.20">
    <property type="match status" value="1"/>
</dbReference>
<evidence type="ECO:0000256" key="3">
    <source>
        <dbReference type="ARBA" id="ARBA00023014"/>
    </source>
</evidence>
<dbReference type="PANTHER" id="PTHR42827">
    <property type="entry name" value="IRON-SULFUR CLUSTER-BINDING PROTEIN-RELATED"/>
    <property type="match status" value="1"/>
</dbReference>
<proteinExistence type="predicted"/>
<feature type="domain" description="4Fe-4S ferredoxin-type" evidence="4">
    <location>
        <begin position="239"/>
        <end position="269"/>
    </location>
</feature>
<dbReference type="GO" id="GO:0046872">
    <property type="term" value="F:metal ion binding"/>
    <property type="evidence" value="ECO:0007669"/>
    <property type="project" value="UniProtKB-KW"/>
</dbReference>
<reference evidence="5 6" key="1">
    <citation type="submission" date="2024-02" db="EMBL/GenBank/DDBJ databases">
        <title>A novel Wenzhouxiangellaceae bacterium, isolated from coastal sediments.</title>
        <authorList>
            <person name="Du Z.-J."/>
            <person name="Ye Y.-Q."/>
            <person name="Zhang X.-Y."/>
        </authorList>
    </citation>
    <scope>NUCLEOTIDE SEQUENCE [LARGE SCALE GENOMIC DNA]</scope>
    <source>
        <strain evidence="5 6">CH-27</strain>
    </source>
</reference>
<dbReference type="PANTHER" id="PTHR42827:SF1">
    <property type="entry name" value="IRON-SULFUR CLUSTER-BINDING PROTEIN"/>
    <property type="match status" value="1"/>
</dbReference>
<evidence type="ECO:0000256" key="1">
    <source>
        <dbReference type="ARBA" id="ARBA00022723"/>
    </source>
</evidence>
<dbReference type="Pfam" id="PF12838">
    <property type="entry name" value="Fer4_7"/>
    <property type="match status" value="1"/>
</dbReference>
<keyword evidence="1" id="KW-0479">Metal-binding</keyword>
<dbReference type="AlphaFoldDB" id="A0AAW9R6C3"/>
<dbReference type="SUPFAM" id="SSF54862">
    <property type="entry name" value="4Fe-4S ferredoxins"/>
    <property type="match status" value="1"/>
</dbReference>
<dbReference type="InterPro" id="IPR017900">
    <property type="entry name" value="4Fe4S_Fe_S_CS"/>
</dbReference>
<keyword evidence="2" id="KW-0408">Iron</keyword>
<comment type="caution">
    <text evidence="5">The sequence shown here is derived from an EMBL/GenBank/DDBJ whole genome shotgun (WGS) entry which is preliminary data.</text>
</comment>
<dbReference type="PROSITE" id="PS00198">
    <property type="entry name" value="4FE4S_FER_1"/>
    <property type="match status" value="1"/>
</dbReference>
<evidence type="ECO:0000313" key="6">
    <source>
        <dbReference type="Proteomes" id="UP001359886"/>
    </source>
</evidence>
<gene>
    <name evidence="5" type="ORF">V3330_00960</name>
</gene>
<dbReference type="GO" id="GO:0051536">
    <property type="term" value="F:iron-sulfur cluster binding"/>
    <property type="evidence" value="ECO:0007669"/>
    <property type="project" value="UniProtKB-KW"/>
</dbReference>
<evidence type="ECO:0000259" key="4">
    <source>
        <dbReference type="PROSITE" id="PS51379"/>
    </source>
</evidence>
<accession>A0AAW9R6C3</accession>
<organism evidence="5 6">
    <name type="scientific">Elongatibacter sediminis</name>
    <dbReference type="NCBI Taxonomy" id="3119006"/>
    <lineage>
        <taxon>Bacteria</taxon>
        <taxon>Pseudomonadati</taxon>
        <taxon>Pseudomonadota</taxon>
        <taxon>Gammaproteobacteria</taxon>
        <taxon>Chromatiales</taxon>
        <taxon>Wenzhouxiangellaceae</taxon>
        <taxon>Elongatibacter</taxon>
    </lineage>
</organism>
<protein>
    <submittedName>
        <fullName evidence="5">4Fe-4S dicluster domain-containing protein</fullName>
    </submittedName>
</protein>